<evidence type="ECO:0000313" key="3">
    <source>
        <dbReference type="Proteomes" id="UP001460202"/>
    </source>
</evidence>
<comment type="caution">
    <text evidence="2">The sequence shown here is derived from an EMBL/GenBank/DDBJ whole genome shotgun (WGS) entry which is preliminary data.</text>
</comment>
<feature type="domain" description="Transposase zinc-ribbon" evidence="1">
    <location>
        <begin position="14"/>
        <end position="45"/>
    </location>
</feature>
<accession>A0ABV1GYM9</accession>
<organism evidence="2 3">
    <name type="scientific">Alistipes intestinihominis</name>
    <dbReference type="NCBI Taxonomy" id="3133172"/>
    <lineage>
        <taxon>Bacteria</taxon>
        <taxon>Pseudomonadati</taxon>
        <taxon>Bacteroidota</taxon>
        <taxon>Bacteroidia</taxon>
        <taxon>Bacteroidales</taxon>
        <taxon>Rikenellaceae</taxon>
        <taxon>Alistipes</taxon>
    </lineage>
</organism>
<evidence type="ECO:0000313" key="2">
    <source>
        <dbReference type="EMBL" id="MEQ2545507.1"/>
    </source>
</evidence>
<dbReference type="Pfam" id="PF12760">
    <property type="entry name" value="Zn_ribbon_IS1595"/>
    <property type="match status" value="1"/>
</dbReference>
<gene>
    <name evidence="2" type="ORF">WMO46_11185</name>
</gene>
<reference evidence="2 3" key="1">
    <citation type="submission" date="2024-03" db="EMBL/GenBank/DDBJ databases">
        <title>Human intestinal bacterial collection.</title>
        <authorList>
            <person name="Pauvert C."/>
            <person name="Hitch T.C.A."/>
            <person name="Clavel T."/>
        </authorList>
    </citation>
    <scope>NUCLEOTIDE SEQUENCE [LARGE SCALE GENOMIC DNA]</scope>
    <source>
        <strain evidence="2 3">CLA-KB-H122</strain>
    </source>
</reference>
<proteinExistence type="predicted"/>
<dbReference type="InterPro" id="IPR024442">
    <property type="entry name" value="Transposase_Zn_ribbon"/>
</dbReference>
<dbReference type="RefSeq" id="WP_349094385.1">
    <property type="nucleotide sequence ID" value="NZ_JBBMFL010000013.1"/>
</dbReference>
<protein>
    <submittedName>
        <fullName evidence="2">Transposase</fullName>
    </submittedName>
</protein>
<name>A0ABV1GYM9_9BACT</name>
<sequence>MPKFTLLYFNKQFPDDQACRKFLEQELWNNVPTCPYCGNQQKIYSV</sequence>
<keyword evidence="3" id="KW-1185">Reference proteome</keyword>
<dbReference type="Proteomes" id="UP001460202">
    <property type="component" value="Unassembled WGS sequence"/>
</dbReference>
<evidence type="ECO:0000259" key="1">
    <source>
        <dbReference type="Pfam" id="PF12760"/>
    </source>
</evidence>
<dbReference type="EMBL" id="JBBMFL010000013">
    <property type="protein sequence ID" value="MEQ2545507.1"/>
    <property type="molecule type" value="Genomic_DNA"/>
</dbReference>